<proteinExistence type="predicted"/>
<keyword evidence="3" id="KW-1185">Reference proteome</keyword>
<protein>
    <submittedName>
        <fullName evidence="2">Uncharacterized protein DUF1998</fullName>
    </submittedName>
</protein>
<evidence type="ECO:0000259" key="1">
    <source>
        <dbReference type="Pfam" id="PF09369"/>
    </source>
</evidence>
<accession>A0A4V3ERI3</accession>
<name>A0A4V3ERI3_9CLOT</name>
<comment type="caution">
    <text evidence="2">The sequence shown here is derived from an EMBL/GenBank/DDBJ whole genome shotgun (WGS) entry which is preliminary data.</text>
</comment>
<dbReference type="RefSeq" id="WP_133629370.1">
    <property type="nucleotide sequence ID" value="NZ_SOAZ01000037.1"/>
</dbReference>
<dbReference type="Pfam" id="PF09369">
    <property type="entry name" value="MZB"/>
    <property type="match status" value="1"/>
</dbReference>
<dbReference type="Proteomes" id="UP000295325">
    <property type="component" value="Unassembled WGS sequence"/>
</dbReference>
<dbReference type="NCBIfam" id="NF038324">
    <property type="entry name" value="DrmB_fam"/>
    <property type="match status" value="1"/>
</dbReference>
<evidence type="ECO:0000313" key="2">
    <source>
        <dbReference type="EMBL" id="TDT46073.1"/>
    </source>
</evidence>
<gene>
    <name evidence="2" type="ORF">EDD71_13711</name>
</gene>
<dbReference type="InterPro" id="IPR047721">
    <property type="entry name" value="DrmB"/>
</dbReference>
<reference evidence="2 3" key="1">
    <citation type="submission" date="2019-03" db="EMBL/GenBank/DDBJ databases">
        <title>Genomic Encyclopedia of Type Strains, Phase IV (KMG-IV): sequencing the most valuable type-strain genomes for metagenomic binning, comparative biology and taxonomic classification.</title>
        <authorList>
            <person name="Goeker M."/>
        </authorList>
    </citation>
    <scope>NUCLEOTIDE SEQUENCE [LARGE SCALE GENOMIC DNA]</scope>
    <source>
        <strain evidence="2 3">DSM 24455</strain>
    </source>
</reference>
<dbReference type="OrthoDB" id="9134227at2"/>
<dbReference type="EMBL" id="SOAZ01000037">
    <property type="protein sequence ID" value="TDT46073.1"/>
    <property type="molecule type" value="Genomic_DNA"/>
</dbReference>
<sequence>MRYIDLYNKTHNLRAGQAITTFGTGAMVDFIDQTLMAAAPEFWGKGRSIHDERLEKILGVNEFRMPLSVDEYEVGLPFVRFPEWYFCPACRRFKPIDEWEREYKQKYKPRNNKSSDDMKVPKCLECKGHPQLVPARIITVCEHGHIQDFPWVEWVHIQDKKNICSNPQLKIKTGSASSGLEGIKIECKCGAKTTMANSFSEDIFEKVEEKAVKINSDYDELFKCKGKMPWKGKKESCNLYPRTVQRGASNVYFPKIESSIVIPPYSDDLNVEIENSKEFEFFIRDYNKAVSRGRKDEFIKEDLNEHVENIANELRKPAESIRKIIERKILNNGSENKQTRISKNKYKEEEYRALTGDTPMEILDSRDFKIEEMDIDKYNMPHLSKVVLVHKMREVRVLTGFTRLSPPDQNFIGNDFEMSRKVRFISVKEEDTNWYPAYEVRGEGIFIELDNKMIDTWCNGNEEIGKSAQILNKQYEIISSQRGYTKREISAKFILLHTLAHLLIRELSFECGYSSASLRERIYCNDPDDEYQMSGIFIYTASGDAEGTLGGLVRQGLPDTLPKIIYNSVQRARWCSVDPVCMESRGQGRDSLNLAACHACTLVSETSCEEFNVLLDRKMIVGTLERPEIGFFSDIL</sequence>
<evidence type="ECO:0000313" key="3">
    <source>
        <dbReference type="Proteomes" id="UP000295325"/>
    </source>
</evidence>
<dbReference type="AlphaFoldDB" id="A0A4V3ERI3"/>
<feature type="domain" description="MrfA-like Zn-binding" evidence="1">
    <location>
        <begin position="499"/>
        <end position="601"/>
    </location>
</feature>
<organism evidence="2 3">
    <name type="scientific">Fonticella tunisiensis</name>
    <dbReference type="NCBI Taxonomy" id="1096341"/>
    <lineage>
        <taxon>Bacteria</taxon>
        <taxon>Bacillati</taxon>
        <taxon>Bacillota</taxon>
        <taxon>Clostridia</taxon>
        <taxon>Eubacteriales</taxon>
        <taxon>Clostridiaceae</taxon>
        <taxon>Fonticella</taxon>
    </lineage>
</organism>
<dbReference type="InterPro" id="IPR018973">
    <property type="entry name" value="MZB"/>
</dbReference>